<dbReference type="Pfam" id="PF00581">
    <property type="entry name" value="Rhodanese"/>
    <property type="match status" value="2"/>
</dbReference>
<dbReference type="PANTHER" id="PTHR11364:SF27">
    <property type="entry name" value="SULFURTRANSFERASE"/>
    <property type="match status" value="1"/>
</dbReference>
<dbReference type="CDD" id="cd01449">
    <property type="entry name" value="TST_Repeat_2"/>
    <property type="match status" value="1"/>
</dbReference>
<dbReference type="PROSITE" id="PS50206">
    <property type="entry name" value="RHODANESE_3"/>
    <property type="match status" value="2"/>
</dbReference>
<name>A0A381XAP9_9ZZZZ</name>
<dbReference type="SUPFAM" id="SSF52821">
    <property type="entry name" value="Rhodanese/Cell cycle control phosphatase"/>
    <property type="match status" value="2"/>
</dbReference>
<sequence>MGEISLIDWAFNLLVRPTLSQSTKKGEKMRKIIVTIFFFIFSFSAYAAEPLVDAKWLNNNLKNSEVFVLDIRNKIDKGSYETFTQGHIPGSIYSDYLQDGWRTNVDGIKGQLPPIKEIEGLIGGLGINNKKHVIIVYGGVNSTDFGSAARVYWTFKTLGHDEVSILNGGYKAWESQGFKIETGDHNPKLVKFIAKFTDKYYANANDVIGVIKSKKIGIVDARPVAFFVGEKGIEGKEGRIKNSFNLQQQTLVNEDPATFKSVDEIKKLISQAKLDDKDGIITYCNTGHWASTAWFALSEIANQPNVKNYDGSMTDWTSDPNREVIKG</sequence>
<dbReference type="GO" id="GO:0004792">
    <property type="term" value="F:thiosulfate-cyanide sulfurtransferase activity"/>
    <property type="evidence" value="ECO:0007669"/>
    <property type="project" value="TreeGrafter"/>
</dbReference>
<organism evidence="5">
    <name type="scientific">marine metagenome</name>
    <dbReference type="NCBI Taxonomy" id="408172"/>
    <lineage>
        <taxon>unclassified sequences</taxon>
        <taxon>metagenomes</taxon>
        <taxon>ecological metagenomes</taxon>
    </lineage>
</organism>
<dbReference type="AlphaFoldDB" id="A0A381XAP9"/>
<dbReference type="CDD" id="cd01448">
    <property type="entry name" value="TST_Repeat_1"/>
    <property type="match status" value="1"/>
</dbReference>
<feature type="transmembrane region" description="Helical" evidence="3">
    <location>
        <begin position="32"/>
        <end position="48"/>
    </location>
</feature>
<dbReference type="PANTHER" id="PTHR11364">
    <property type="entry name" value="THIOSULFATE SULFERTANSFERASE"/>
    <property type="match status" value="1"/>
</dbReference>
<evidence type="ECO:0000259" key="4">
    <source>
        <dbReference type="PROSITE" id="PS50206"/>
    </source>
</evidence>
<feature type="domain" description="Rhodanese" evidence="4">
    <location>
        <begin position="212"/>
        <end position="325"/>
    </location>
</feature>
<evidence type="ECO:0000256" key="1">
    <source>
        <dbReference type="ARBA" id="ARBA00022679"/>
    </source>
</evidence>
<keyword evidence="3" id="KW-1133">Transmembrane helix</keyword>
<feature type="domain" description="Rhodanese" evidence="4">
    <location>
        <begin position="62"/>
        <end position="182"/>
    </location>
</feature>
<dbReference type="EMBL" id="UINC01014510">
    <property type="protein sequence ID" value="SVA61845.1"/>
    <property type="molecule type" value="Genomic_DNA"/>
</dbReference>
<keyword evidence="2" id="KW-0677">Repeat</keyword>
<dbReference type="SMART" id="SM00450">
    <property type="entry name" value="RHOD"/>
    <property type="match status" value="2"/>
</dbReference>
<protein>
    <recommendedName>
        <fullName evidence="4">Rhodanese domain-containing protein</fullName>
    </recommendedName>
</protein>
<dbReference type="InterPro" id="IPR036873">
    <property type="entry name" value="Rhodanese-like_dom_sf"/>
</dbReference>
<gene>
    <name evidence="5" type="ORF">METZ01_LOCUS114699</name>
</gene>
<evidence type="ECO:0000256" key="2">
    <source>
        <dbReference type="ARBA" id="ARBA00022737"/>
    </source>
</evidence>
<dbReference type="InterPro" id="IPR001763">
    <property type="entry name" value="Rhodanese-like_dom"/>
</dbReference>
<evidence type="ECO:0000313" key="5">
    <source>
        <dbReference type="EMBL" id="SVA61845.1"/>
    </source>
</evidence>
<keyword evidence="3" id="KW-0472">Membrane</keyword>
<proteinExistence type="predicted"/>
<evidence type="ECO:0000256" key="3">
    <source>
        <dbReference type="SAM" id="Phobius"/>
    </source>
</evidence>
<dbReference type="InterPro" id="IPR045078">
    <property type="entry name" value="TST/MPST-like"/>
</dbReference>
<keyword evidence="1" id="KW-0808">Transferase</keyword>
<keyword evidence="3" id="KW-0812">Transmembrane</keyword>
<accession>A0A381XAP9</accession>
<reference evidence="5" key="1">
    <citation type="submission" date="2018-05" db="EMBL/GenBank/DDBJ databases">
        <authorList>
            <person name="Lanie J.A."/>
            <person name="Ng W.-L."/>
            <person name="Kazmierczak K.M."/>
            <person name="Andrzejewski T.M."/>
            <person name="Davidsen T.M."/>
            <person name="Wayne K.J."/>
            <person name="Tettelin H."/>
            <person name="Glass J.I."/>
            <person name="Rusch D."/>
            <person name="Podicherti R."/>
            <person name="Tsui H.-C.T."/>
            <person name="Winkler M.E."/>
        </authorList>
    </citation>
    <scope>NUCLEOTIDE SEQUENCE</scope>
</reference>
<dbReference type="Gene3D" id="3.40.250.10">
    <property type="entry name" value="Rhodanese-like domain"/>
    <property type="match status" value="2"/>
</dbReference>